<dbReference type="PROSITE" id="PS50213">
    <property type="entry name" value="FAS1"/>
    <property type="match status" value="1"/>
</dbReference>
<comment type="caution">
    <text evidence="3">The sequence shown here is derived from an EMBL/GenBank/DDBJ whole genome shotgun (WGS) entry which is preliminary data.</text>
</comment>
<dbReference type="SMART" id="SM00554">
    <property type="entry name" value="FAS1"/>
    <property type="match status" value="1"/>
</dbReference>
<reference evidence="3 4" key="1">
    <citation type="submission" date="2021-03" db="EMBL/GenBank/DDBJ databases">
        <title>Aliifodinibius sp. nov., a new bacterium isolated from saline soil.</title>
        <authorList>
            <person name="Galisteo C."/>
            <person name="De La Haba R."/>
            <person name="Sanchez-Porro C."/>
            <person name="Ventosa A."/>
        </authorList>
    </citation>
    <scope>NUCLEOTIDE SEQUENCE [LARGE SCALE GENOMIC DNA]</scope>
    <source>
        <strain evidence="3 4">1BSP15-2V2</strain>
    </source>
</reference>
<feature type="domain" description="FAS1" evidence="2">
    <location>
        <begin position="27"/>
        <end position="150"/>
    </location>
</feature>
<evidence type="ECO:0000313" key="4">
    <source>
        <dbReference type="Proteomes" id="UP001207918"/>
    </source>
</evidence>
<dbReference type="SUPFAM" id="SSF82153">
    <property type="entry name" value="FAS1 domain"/>
    <property type="match status" value="1"/>
</dbReference>
<organism evidence="3 4">
    <name type="scientific">Fodinibius salsisoli</name>
    <dbReference type="NCBI Taxonomy" id="2820877"/>
    <lineage>
        <taxon>Bacteria</taxon>
        <taxon>Pseudomonadati</taxon>
        <taxon>Balneolota</taxon>
        <taxon>Balneolia</taxon>
        <taxon>Balneolales</taxon>
        <taxon>Balneolaceae</taxon>
        <taxon>Fodinibius</taxon>
    </lineage>
</organism>
<gene>
    <name evidence="3" type="ORF">J6I44_05040</name>
</gene>
<feature type="chain" id="PRO_5045288380" evidence="1">
    <location>
        <begin position="28"/>
        <end position="151"/>
    </location>
</feature>
<dbReference type="Pfam" id="PF02469">
    <property type="entry name" value="Fasciclin"/>
    <property type="match status" value="1"/>
</dbReference>
<dbReference type="EMBL" id="JAGGJA010000003">
    <property type="protein sequence ID" value="MCW9706204.1"/>
    <property type="molecule type" value="Genomic_DNA"/>
</dbReference>
<proteinExistence type="predicted"/>
<dbReference type="Proteomes" id="UP001207918">
    <property type="component" value="Unassembled WGS sequence"/>
</dbReference>
<dbReference type="Gene3D" id="2.30.180.10">
    <property type="entry name" value="FAS1 domain"/>
    <property type="match status" value="1"/>
</dbReference>
<keyword evidence="4" id="KW-1185">Reference proteome</keyword>
<dbReference type="InterPro" id="IPR036378">
    <property type="entry name" value="FAS1_dom_sf"/>
</dbReference>
<name>A0ABT3PJU2_9BACT</name>
<dbReference type="InterPro" id="IPR000782">
    <property type="entry name" value="FAS1_domain"/>
</dbReference>
<feature type="signal peptide" evidence="1">
    <location>
        <begin position="1"/>
        <end position="27"/>
    </location>
</feature>
<evidence type="ECO:0000313" key="3">
    <source>
        <dbReference type="EMBL" id="MCW9706204.1"/>
    </source>
</evidence>
<sequence>MELRYKKVLGAIIFSLSLLSITTNLQAQTVLEVLKTNDQTSAFAEAIEKTGLTDRLSQDGPYTLFVPANKAFNKLSVDEQNNSSLLLNHIITGKATKRSLKHISNMTCLSGITIEVVEMNNNSLSVQNYPLISSNIRADNGIIHIIGGVIQ</sequence>
<protein>
    <submittedName>
        <fullName evidence="3">Fasciclin domain-containing protein</fullName>
    </submittedName>
</protein>
<accession>A0ABT3PJU2</accession>
<evidence type="ECO:0000256" key="1">
    <source>
        <dbReference type="SAM" id="SignalP"/>
    </source>
</evidence>
<keyword evidence="1" id="KW-0732">Signal</keyword>
<dbReference type="PANTHER" id="PTHR10900">
    <property type="entry name" value="PERIOSTIN-RELATED"/>
    <property type="match status" value="1"/>
</dbReference>
<dbReference type="PANTHER" id="PTHR10900:SF77">
    <property type="entry name" value="FI19380P1"/>
    <property type="match status" value="1"/>
</dbReference>
<dbReference type="InterPro" id="IPR050904">
    <property type="entry name" value="Adhesion/Biosynth-related"/>
</dbReference>
<evidence type="ECO:0000259" key="2">
    <source>
        <dbReference type="PROSITE" id="PS50213"/>
    </source>
</evidence>
<dbReference type="RefSeq" id="WP_265764909.1">
    <property type="nucleotide sequence ID" value="NZ_JAGGJA010000003.1"/>
</dbReference>